<keyword evidence="5" id="KW-1185">Reference proteome</keyword>
<protein>
    <submittedName>
        <fullName evidence="4">D-alanyl-D-alanine carboxypeptidase/D-alanyl-D-alanine-endopeptidase (Penicillin-binding protein 4)</fullName>
    </submittedName>
</protein>
<evidence type="ECO:0000256" key="3">
    <source>
        <dbReference type="SAM" id="SignalP"/>
    </source>
</evidence>
<sequence length="484" mass="51968">MPLITKSLSLMGAALLLSGCASLNSVGPDLPAELRQALQGAGLPESALAVVAVPLQGGEPGRGGLQVQPERLMQPGSIMKLVTSVVALDRLGPNSRGQTELLADTPVRGEVLEGPLYLRGGADDQLDWGALWQMLRQLREQGLREIRGGLVIDRSLFTPGRLDIGVPAFDEAPEFPYNVIPDALYLNGQLLGLRLQSDAQQLQARLSPAWPGMRVDASGMRLADRACQDWASGWLLPAMTWQGGEAVVQLRGSFPRHCTVEPQLNLIERQWIATQALRQIWRELGGSLAGEDREGTTPAGAVRLALHQGRPLAELMYGMNKRSDNPLTRLVYLRLGAAAAAPGEDSRAAAERQIRAWFAEQGIDAQGLVMDNGSGLSRSERISARQMVALLLASQRGRHGPELLVSLPVAGVDGTLSRRLREGPAAGRARLKTGTLRDVTALAGFVPDAAGRTWVVAAMLNDERAGPRGSAVLDGLIDWLARQR</sequence>
<feature type="signal peptide" evidence="3">
    <location>
        <begin position="1"/>
        <end position="23"/>
    </location>
</feature>
<dbReference type="Pfam" id="PF02113">
    <property type="entry name" value="Peptidase_S13"/>
    <property type="match status" value="1"/>
</dbReference>
<accession>A0A4R6NA19</accession>
<evidence type="ECO:0000256" key="2">
    <source>
        <dbReference type="ARBA" id="ARBA00022801"/>
    </source>
</evidence>
<dbReference type="PANTHER" id="PTHR30023:SF0">
    <property type="entry name" value="PENICILLIN-SENSITIVE CARBOXYPEPTIDASE A"/>
    <property type="match status" value="1"/>
</dbReference>
<dbReference type="Proteomes" id="UP000295357">
    <property type="component" value="Unassembled WGS sequence"/>
</dbReference>
<dbReference type="AlphaFoldDB" id="A0A4R6NA19"/>
<feature type="chain" id="PRO_5020232841" evidence="3">
    <location>
        <begin position="24"/>
        <end position="484"/>
    </location>
</feature>
<dbReference type="NCBIfam" id="TIGR00666">
    <property type="entry name" value="PBP4"/>
    <property type="match status" value="1"/>
</dbReference>
<reference evidence="4 5" key="1">
    <citation type="submission" date="2019-03" db="EMBL/GenBank/DDBJ databases">
        <title>Genomic Encyclopedia of Type Strains, Phase IV (KMG-IV): sequencing the most valuable type-strain genomes for metagenomic binning, comparative biology and taxonomic classification.</title>
        <authorList>
            <person name="Goeker M."/>
        </authorList>
    </citation>
    <scope>NUCLEOTIDE SEQUENCE [LARGE SCALE GENOMIC DNA]</scope>
    <source>
        <strain evidence="4 5">DSM 25082</strain>
    </source>
</reference>
<keyword evidence="2" id="KW-0378">Hydrolase</keyword>
<keyword evidence="4" id="KW-0645">Protease</keyword>
<proteinExistence type="inferred from homology"/>
<evidence type="ECO:0000313" key="4">
    <source>
        <dbReference type="EMBL" id="TDP12772.1"/>
    </source>
</evidence>
<dbReference type="InterPro" id="IPR000667">
    <property type="entry name" value="Peptidase_S13"/>
</dbReference>
<dbReference type="Gene3D" id="3.40.710.10">
    <property type="entry name" value="DD-peptidase/beta-lactamase superfamily"/>
    <property type="match status" value="1"/>
</dbReference>
<dbReference type="PRINTS" id="PR00922">
    <property type="entry name" value="DADACBPTASE3"/>
</dbReference>
<evidence type="ECO:0000256" key="1">
    <source>
        <dbReference type="ARBA" id="ARBA00006096"/>
    </source>
</evidence>
<dbReference type="PROSITE" id="PS51257">
    <property type="entry name" value="PROKAR_LIPOPROTEIN"/>
    <property type="match status" value="1"/>
</dbReference>
<dbReference type="Gene3D" id="3.50.80.20">
    <property type="entry name" value="D-Ala-D-Ala carboxypeptidase C, peptidase S13"/>
    <property type="match status" value="1"/>
</dbReference>
<keyword evidence="3" id="KW-0732">Signal</keyword>
<dbReference type="RefSeq" id="WP_162849366.1">
    <property type="nucleotide sequence ID" value="NZ_SNXE01000001.1"/>
</dbReference>
<gene>
    <name evidence="4" type="ORF">DFR39_101245</name>
</gene>
<dbReference type="PANTHER" id="PTHR30023">
    <property type="entry name" value="D-ALANYL-D-ALANINE CARBOXYPEPTIDASE"/>
    <property type="match status" value="1"/>
</dbReference>
<name>A0A4R6NA19_9BURK</name>
<dbReference type="EMBL" id="SNXE01000001">
    <property type="protein sequence ID" value="TDP12772.1"/>
    <property type="molecule type" value="Genomic_DNA"/>
</dbReference>
<evidence type="ECO:0000313" key="5">
    <source>
        <dbReference type="Proteomes" id="UP000295357"/>
    </source>
</evidence>
<dbReference type="GO" id="GO:0000270">
    <property type="term" value="P:peptidoglycan metabolic process"/>
    <property type="evidence" value="ECO:0007669"/>
    <property type="project" value="TreeGrafter"/>
</dbReference>
<comment type="similarity">
    <text evidence="1">Belongs to the peptidase S13 family.</text>
</comment>
<dbReference type="GO" id="GO:0004185">
    <property type="term" value="F:serine-type carboxypeptidase activity"/>
    <property type="evidence" value="ECO:0007669"/>
    <property type="project" value="InterPro"/>
</dbReference>
<dbReference type="InterPro" id="IPR012338">
    <property type="entry name" value="Beta-lactam/transpept-like"/>
</dbReference>
<dbReference type="GO" id="GO:0006508">
    <property type="term" value="P:proteolysis"/>
    <property type="evidence" value="ECO:0007669"/>
    <property type="project" value="InterPro"/>
</dbReference>
<dbReference type="SUPFAM" id="SSF56601">
    <property type="entry name" value="beta-lactamase/transpeptidase-like"/>
    <property type="match status" value="1"/>
</dbReference>
<keyword evidence="4" id="KW-0121">Carboxypeptidase</keyword>
<comment type="caution">
    <text evidence="4">The sequence shown here is derived from an EMBL/GenBank/DDBJ whole genome shotgun (WGS) entry which is preliminary data.</text>
</comment>
<organism evidence="4 5">
    <name type="scientific">Roseateles asaccharophilus</name>
    <dbReference type="NCBI Taxonomy" id="582607"/>
    <lineage>
        <taxon>Bacteria</taxon>
        <taxon>Pseudomonadati</taxon>
        <taxon>Pseudomonadota</taxon>
        <taxon>Betaproteobacteria</taxon>
        <taxon>Burkholderiales</taxon>
        <taxon>Sphaerotilaceae</taxon>
        <taxon>Roseateles</taxon>
    </lineage>
</organism>